<dbReference type="RefSeq" id="WP_143555065.1">
    <property type="nucleotide sequence ID" value="NZ_VJWA01000001.1"/>
</dbReference>
<accession>A0A552UH32</accession>
<dbReference type="SUPFAM" id="SSF46785">
    <property type="entry name" value="Winged helix' DNA-binding domain"/>
    <property type="match status" value="1"/>
</dbReference>
<dbReference type="Proteomes" id="UP000317894">
    <property type="component" value="Unassembled WGS sequence"/>
</dbReference>
<keyword evidence="2" id="KW-1185">Reference proteome</keyword>
<reference evidence="1 2" key="1">
    <citation type="submission" date="2019-07" db="EMBL/GenBank/DDBJ databases">
        <title>Novel species isolated from glacier.</title>
        <authorList>
            <person name="Liu Q."/>
            <person name="Xin Y.-H."/>
        </authorList>
    </citation>
    <scope>NUCLEOTIDE SEQUENCE [LARGE SCALE GENOMIC DNA]</scope>
    <source>
        <strain evidence="1 2">LB1R16</strain>
    </source>
</reference>
<proteinExistence type="predicted"/>
<organism evidence="1 2">
    <name type="scientific">Glacieibacterium frigidum</name>
    <dbReference type="NCBI Taxonomy" id="2593303"/>
    <lineage>
        <taxon>Bacteria</taxon>
        <taxon>Pseudomonadati</taxon>
        <taxon>Pseudomonadota</taxon>
        <taxon>Alphaproteobacteria</taxon>
        <taxon>Sphingomonadales</taxon>
        <taxon>Sphingosinicellaceae</taxon>
        <taxon>Glacieibacterium</taxon>
    </lineage>
</organism>
<dbReference type="EMBL" id="VJWA01000001">
    <property type="protein sequence ID" value="TRW17520.1"/>
    <property type="molecule type" value="Genomic_DNA"/>
</dbReference>
<gene>
    <name evidence="1" type="ORF">FMM06_05015</name>
</gene>
<dbReference type="InterPro" id="IPR036388">
    <property type="entry name" value="WH-like_DNA-bd_sf"/>
</dbReference>
<dbReference type="Gene3D" id="1.10.10.10">
    <property type="entry name" value="Winged helix-like DNA-binding domain superfamily/Winged helix DNA-binding domain"/>
    <property type="match status" value="1"/>
</dbReference>
<protein>
    <submittedName>
        <fullName evidence="1">Uncharacterized protein</fullName>
    </submittedName>
</protein>
<dbReference type="AlphaFoldDB" id="A0A552UH32"/>
<sequence>MDSRNRIDRAALDRVAGELRQHPAFADAKLAFCTGVTDWWLGVPINRALMSDTGAIAVAVTITGLSRTSAERGASLQTVIDALSAGGLASATRIRAMIDILAAKGAVAITPHPSDKRRLVIAPTEVMLESLRLWLRAVLDPVARLFDLPAAPDEIAAIPGIAERYFTTVMLRSGVDGFSIFDNWPEAQVFSDRRQGYVLMLHLAAATGAEMAVPRAALAARYFVSASQITALLVEAERHGWLERLPGGMVRLTPVFADRLELWVAREIAVVGMWVEQKLAPRPA</sequence>
<name>A0A552UH32_9SPHN</name>
<evidence type="ECO:0000313" key="2">
    <source>
        <dbReference type="Proteomes" id="UP000317894"/>
    </source>
</evidence>
<comment type="caution">
    <text evidence="1">The sequence shown here is derived from an EMBL/GenBank/DDBJ whole genome shotgun (WGS) entry which is preliminary data.</text>
</comment>
<dbReference type="OrthoDB" id="8219650at2"/>
<dbReference type="InterPro" id="IPR036390">
    <property type="entry name" value="WH_DNA-bd_sf"/>
</dbReference>
<evidence type="ECO:0000313" key="1">
    <source>
        <dbReference type="EMBL" id="TRW17520.1"/>
    </source>
</evidence>